<accession>A0A644T1B4</accession>
<evidence type="ECO:0000256" key="9">
    <source>
        <dbReference type="ARBA" id="ARBA00049563"/>
    </source>
</evidence>
<dbReference type="PANTHER" id="PTHR11088">
    <property type="entry name" value="TRNA DIMETHYLALLYLTRANSFERASE"/>
    <property type="match status" value="1"/>
</dbReference>
<dbReference type="GO" id="GO:0006400">
    <property type="term" value="P:tRNA modification"/>
    <property type="evidence" value="ECO:0007669"/>
    <property type="project" value="TreeGrafter"/>
</dbReference>
<dbReference type="InterPro" id="IPR018022">
    <property type="entry name" value="IPT"/>
</dbReference>
<dbReference type="Gene3D" id="3.40.50.300">
    <property type="entry name" value="P-loop containing nucleotide triphosphate hydrolases"/>
    <property type="match status" value="1"/>
</dbReference>
<keyword evidence="8" id="KW-0460">Magnesium</keyword>
<comment type="caution">
    <text evidence="10">The sequence shown here is derived from an EMBL/GenBank/DDBJ whole genome shotgun (WGS) entry which is preliminary data.</text>
</comment>
<dbReference type="HAMAP" id="MF_00185">
    <property type="entry name" value="IPP_trans"/>
    <property type="match status" value="1"/>
</dbReference>
<keyword evidence="7" id="KW-0067">ATP-binding</keyword>
<comment type="catalytic activity">
    <reaction evidence="9">
        <text>adenosine(37) in tRNA + dimethylallyl diphosphate = N(6)-dimethylallyladenosine(37) in tRNA + diphosphate</text>
        <dbReference type="Rhea" id="RHEA:26482"/>
        <dbReference type="Rhea" id="RHEA-COMP:10162"/>
        <dbReference type="Rhea" id="RHEA-COMP:10375"/>
        <dbReference type="ChEBI" id="CHEBI:33019"/>
        <dbReference type="ChEBI" id="CHEBI:57623"/>
        <dbReference type="ChEBI" id="CHEBI:74411"/>
        <dbReference type="ChEBI" id="CHEBI:74415"/>
        <dbReference type="EC" id="2.5.1.75"/>
    </reaction>
</comment>
<evidence type="ECO:0000256" key="3">
    <source>
        <dbReference type="ARBA" id="ARBA00012665"/>
    </source>
</evidence>
<protein>
    <recommendedName>
        <fullName evidence="3">tRNA dimethylallyltransferase</fullName>
        <ecNumber evidence="3">2.5.1.75</ecNumber>
    </recommendedName>
</protein>
<evidence type="ECO:0000256" key="5">
    <source>
        <dbReference type="ARBA" id="ARBA00022694"/>
    </source>
</evidence>
<dbReference type="Pfam" id="PF01715">
    <property type="entry name" value="IPPT"/>
    <property type="match status" value="1"/>
</dbReference>
<dbReference type="PANTHER" id="PTHR11088:SF60">
    <property type="entry name" value="TRNA DIMETHYLALLYLTRANSFERASE"/>
    <property type="match status" value="1"/>
</dbReference>
<evidence type="ECO:0000256" key="4">
    <source>
        <dbReference type="ARBA" id="ARBA00022679"/>
    </source>
</evidence>
<evidence type="ECO:0000256" key="2">
    <source>
        <dbReference type="ARBA" id="ARBA00005842"/>
    </source>
</evidence>
<evidence type="ECO:0000256" key="8">
    <source>
        <dbReference type="ARBA" id="ARBA00022842"/>
    </source>
</evidence>
<dbReference type="AlphaFoldDB" id="A0A644T1B4"/>
<dbReference type="GO" id="GO:0052381">
    <property type="term" value="F:tRNA dimethylallyltransferase activity"/>
    <property type="evidence" value="ECO:0007669"/>
    <property type="project" value="UniProtKB-EC"/>
</dbReference>
<dbReference type="Gene3D" id="1.10.20.140">
    <property type="match status" value="1"/>
</dbReference>
<dbReference type="InterPro" id="IPR027417">
    <property type="entry name" value="P-loop_NTPase"/>
</dbReference>
<evidence type="ECO:0000256" key="1">
    <source>
        <dbReference type="ARBA" id="ARBA00001946"/>
    </source>
</evidence>
<gene>
    <name evidence="10" type="primary">miaA_3</name>
    <name evidence="10" type="ORF">SDC9_06140</name>
</gene>
<name>A0A644T1B4_9ZZZZ</name>
<dbReference type="EC" id="2.5.1.75" evidence="3"/>
<dbReference type="SUPFAM" id="SSF52540">
    <property type="entry name" value="P-loop containing nucleoside triphosphate hydrolases"/>
    <property type="match status" value="2"/>
</dbReference>
<comment type="similarity">
    <text evidence="2">Belongs to the IPP transferase family.</text>
</comment>
<dbReference type="InterPro" id="IPR039657">
    <property type="entry name" value="Dimethylallyltransferase"/>
</dbReference>
<evidence type="ECO:0000256" key="7">
    <source>
        <dbReference type="ARBA" id="ARBA00022840"/>
    </source>
</evidence>
<keyword evidence="4 10" id="KW-0808">Transferase</keyword>
<dbReference type="GO" id="GO:0005524">
    <property type="term" value="F:ATP binding"/>
    <property type="evidence" value="ECO:0007669"/>
    <property type="project" value="UniProtKB-KW"/>
</dbReference>
<evidence type="ECO:0000256" key="6">
    <source>
        <dbReference type="ARBA" id="ARBA00022741"/>
    </source>
</evidence>
<organism evidence="10">
    <name type="scientific">bioreactor metagenome</name>
    <dbReference type="NCBI Taxonomy" id="1076179"/>
    <lineage>
        <taxon>unclassified sequences</taxon>
        <taxon>metagenomes</taxon>
        <taxon>ecological metagenomes</taxon>
    </lineage>
</organism>
<evidence type="ECO:0000313" key="10">
    <source>
        <dbReference type="EMBL" id="MPL60579.1"/>
    </source>
</evidence>
<comment type="cofactor">
    <cofactor evidence="1">
        <name>Mg(2+)</name>
        <dbReference type="ChEBI" id="CHEBI:18420"/>
    </cofactor>
</comment>
<keyword evidence="5" id="KW-0819">tRNA processing</keyword>
<sequence>MERLIAIIGPTAVGKTKVSIDLAKRFDTEIVSGDSMLVYKGMDIGTAKPNMAERNGIIHHMIDILDPTQEFSVADFQTIAGKHIIDINQRENIPILAGGTGLYVKALLEGYQFNTPSASTELRSKFESLAGKFGNVYVHNLLEQVDHENALRLHPNDLRRVIRALEVYYVSGSPFQQCKETDNGHLMYDAVVIGLTMNRNQLYQRINQRVELMFEQGLVTEVEQLMQSGVPINAQAMQGIGYKEIISYLGGETDLFTAITRIKQASRHFAKRQLTWYRKMRYIVWFNIDEFSCYDDMMESIYNYIAGKFWIKSK</sequence>
<keyword evidence="6" id="KW-0547">Nucleotide-binding</keyword>
<dbReference type="NCBIfam" id="TIGR00174">
    <property type="entry name" value="miaA"/>
    <property type="match status" value="1"/>
</dbReference>
<dbReference type="EMBL" id="VSSQ01000012">
    <property type="protein sequence ID" value="MPL60579.1"/>
    <property type="molecule type" value="Genomic_DNA"/>
</dbReference>
<reference evidence="10" key="1">
    <citation type="submission" date="2019-08" db="EMBL/GenBank/DDBJ databases">
        <authorList>
            <person name="Kucharzyk K."/>
            <person name="Murdoch R.W."/>
            <person name="Higgins S."/>
            <person name="Loffler F."/>
        </authorList>
    </citation>
    <scope>NUCLEOTIDE SEQUENCE</scope>
</reference>
<proteinExistence type="inferred from homology"/>